<dbReference type="EMBL" id="RKHL01000001">
    <property type="protein sequence ID" value="ROR80760.1"/>
    <property type="molecule type" value="Genomic_DNA"/>
</dbReference>
<dbReference type="PANTHER" id="PTHR43179">
    <property type="entry name" value="RHAMNOSYLTRANSFERASE WBBL"/>
    <property type="match status" value="1"/>
</dbReference>
<organism evidence="6 7">
    <name type="scientific">Plantibacter flavus</name>
    <dbReference type="NCBI Taxonomy" id="150123"/>
    <lineage>
        <taxon>Bacteria</taxon>
        <taxon>Bacillati</taxon>
        <taxon>Actinomycetota</taxon>
        <taxon>Actinomycetes</taxon>
        <taxon>Micrococcales</taxon>
        <taxon>Microbacteriaceae</taxon>
        <taxon>Plantibacter</taxon>
    </lineage>
</organism>
<dbReference type="SUPFAM" id="SSF53448">
    <property type="entry name" value="Nucleotide-diphospho-sugar transferases"/>
    <property type="match status" value="1"/>
</dbReference>
<keyword evidence="7" id="KW-1185">Reference proteome</keyword>
<sequence>MGASDARCEAIVWWSIDGSAAEREYMHAESPEAGRTAADTGAGAAATSLVVAMLTFRRPDDLRVALPALVEQATSVADRFQRVEVLVVDNDPAESAREFVTSSPPLESVVVTYRCESESGITAARNRALAEAASSDLLVFIDDDERPSERWLADLVDTFQRGDAVAVVGPVVSRFEVEPSSWIVAGEFFTRRRMPTGTAVSVAATNNLLLDLRVVREIGLAFDTAFGHAGGEDTMFTRTLHANGGRLVWCDEAIVWDIVPAARSTRDWVVRRAFSSGNSWSQTSIALEGSTRGRFVARMRCIARGLVRTAGGLVRALLGVVSGSLRHRAKGVRTTARGLGMIAGALGYSYEEYRRSEG</sequence>
<dbReference type="InterPro" id="IPR029044">
    <property type="entry name" value="Nucleotide-diphossugar_trans"/>
</dbReference>
<evidence type="ECO:0000313" key="7">
    <source>
        <dbReference type="Proteomes" id="UP000266915"/>
    </source>
</evidence>
<proteinExistence type="inferred from homology"/>
<dbReference type="AlphaFoldDB" id="A0A3N2BZY7"/>
<accession>A0A3N2BZY7</accession>
<evidence type="ECO:0000256" key="2">
    <source>
        <dbReference type="ARBA" id="ARBA00006739"/>
    </source>
</evidence>
<evidence type="ECO:0000313" key="6">
    <source>
        <dbReference type="EMBL" id="ROR80760.1"/>
    </source>
</evidence>
<comment type="caution">
    <text evidence="6">The sequence shown here is derived from an EMBL/GenBank/DDBJ whole genome shotgun (WGS) entry which is preliminary data.</text>
</comment>
<comment type="similarity">
    <text evidence="2">Belongs to the glycosyltransferase 2 family.</text>
</comment>
<dbReference type="Gene3D" id="3.90.550.10">
    <property type="entry name" value="Spore Coat Polysaccharide Biosynthesis Protein SpsA, Chain A"/>
    <property type="match status" value="1"/>
</dbReference>
<comment type="pathway">
    <text evidence="1">Cell wall biogenesis; cell wall polysaccharide biosynthesis.</text>
</comment>
<protein>
    <submittedName>
        <fullName evidence="6">Glycosyl transferase family 2</fullName>
    </submittedName>
</protein>
<evidence type="ECO:0000256" key="1">
    <source>
        <dbReference type="ARBA" id="ARBA00004776"/>
    </source>
</evidence>
<dbReference type="PANTHER" id="PTHR43179:SF12">
    <property type="entry name" value="GALACTOFURANOSYLTRANSFERASE GLFT2"/>
    <property type="match status" value="1"/>
</dbReference>
<keyword evidence="4 6" id="KW-0808">Transferase</keyword>
<keyword evidence="3" id="KW-0328">Glycosyltransferase</keyword>
<feature type="domain" description="Glycosyltransferase 2-like" evidence="5">
    <location>
        <begin position="51"/>
        <end position="185"/>
    </location>
</feature>
<evidence type="ECO:0000256" key="4">
    <source>
        <dbReference type="ARBA" id="ARBA00022679"/>
    </source>
</evidence>
<reference evidence="6 7" key="1">
    <citation type="submission" date="2018-11" db="EMBL/GenBank/DDBJ databases">
        <title>Sequencing the genomes of 1000 actinobacteria strains.</title>
        <authorList>
            <person name="Klenk H.-P."/>
        </authorList>
    </citation>
    <scope>NUCLEOTIDE SEQUENCE [LARGE SCALE GENOMIC DNA]</scope>
    <source>
        <strain evidence="6 7">DSM 14012</strain>
    </source>
</reference>
<evidence type="ECO:0000256" key="3">
    <source>
        <dbReference type="ARBA" id="ARBA00022676"/>
    </source>
</evidence>
<name>A0A3N2BZY7_9MICO</name>
<dbReference type="Proteomes" id="UP000266915">
    <property type="component" value="Unassembled WGS sequence"/>
</dbReference>
<evidence type="ECO:0000259" key="5">
    <source>
        <dbReference type="Pfam" id="PF00535"/>
    </source>
</evidence>
<dbReference type="Pfam" id="PF00535">
    <property type="entry name" value="Glycos_transf_2"/>
    <property type="match status" value="1"/>
</dbReference>
<gene>
    <name evidence="6" type="ORF">EDD42_0803</name>
</gene>
<dbReference type="InterPro" id="IPR001173">
    <property type="entry name" value="Glyco_trans_2-like"/>
</dbReference>
<dbReference type="GO" id="GO:0016757">
    <property type="term" value="F:glycosyltransferase activity"/>
    <property type="evidence" value="ECO:0007669"/>
    <property type="project" value="UniProtKB-KW"/>
</dbReference>